<dbReference type="RefSeq" id="WP_207333056.1">
    <property type="nucleotide sequence ID" value="NZ_JAFMYW010000020.1"/>
</dbReference>
<dbReference type="Gene3D" id="3.40.50.2300">
    <property type="match status" value="1"/>
</dbReference>
<dbReference type="SUPFAM" id="SSF52172">
    <property type="entry name" value="CheY-like"/>
    <property type="match status" value="1"/>
</dbReference>
<evidence type="ECO:0000256" key="2">
    <source>
        <dbReference type="PROSITE-ProRule" id="PRU00169"/>
    </source>
</evidence>
<dbReference type="InterPro" id="IPR039420">
    <property type="entry name" value="WalR-like"/>
</dbReference>
<feature type="domain" description="HTH LytTR-type" evidence="4">
    <location>
        <begin position="139"/>
        <end position="212"/>
    </location>
</feature>
<evidence type="ECO:0000259" key="3">
    <source>
        <dbReference type="PROSITE" id="PS50110"/>
    </source>
</evidence>
<dbReference type="CDD" id="cd17534">
    <property type="entry name" value="REC_DC-like"/>
    <property type="match status" value="1"/>
</dbReference>
<sequence>MDSLAILLLEDNFLTATDIKEALEKAGHRITAIVCSYPEAVASIQQQTPDLAIIDIHLAGSAADGITIAGELLKHYWMPLIYLTANSEQTMFQRAKQTDPAAYLLKPFRQNELAFQVELAYLNQFKERSLTSAFTASTLYLPVGKAHQQIRKEDVLYLQASGSYVNVFMLNEPKPYLLAMHLGHLAQYFVSPNFFRLSRSLLINLDHVSRVEADQVLLNHRVQLAISEGNRSSLLRQLTVVRSR</sequence>
<dbReference type="PANTHER" id="PTHR48111">
    <property type="entry name" value="REGULATOR OF RPOS"/>
    <property type="match status" value="1"/>
</dbReference>
<proteinExistence type="predicted"/>
<organism evidence="5 6">
    <name type="scientific">Fibrella forsythiae</name>
    <dbReference type="NCBI Taxonomy" id="2817061"/>
    <lineage>
        <taxon>Bacteria</taxon>
        <taxon>Pseudomonadati</taxon>
        <taxon>Bacteroidota</taxon>
        <taxon>Cytophagia</taxon>
        <taxon>Cytophagales</taxon>
        <taxon>Spirosomataceae</taxon>
        <taxon>Fibrella</taxon>
    </lineage>
</organism>
<dbReference type="Gene3D" id="2.40.50.1020">
    <property type="entry name" value="LytTr DNA-binding domain"/>
    <property type="match status" value="1"/>
</dbReference>
<dbReference type="PANTHER" id="PTHR48111:SF38">
    <property type="entry name" value="TWO-COMPONENT RESPONSE REGULATOR"/>
    <property type="match status" value="1"/>
</dbReference>
<evidence type="ECO:0000313" key="5">
    <source>
        <dbReference type="EMBL" id="MBO0953104.1"/>
    </source>
</evidence>
<dbReference type="Pfam" id="PF00072">
    <property type="entry name" value="Response_reg"/>
    <property type="match status" value="1"/>
</dbReference>
<gene>
    <name evidence="5" type="ORF">J2I46_31310</name>
</gene>
<feature type="domain" description="Response regulatory" evidence="3">
    <location>
        <begin position="5"/>
        <end position="121"/>
    </location>
</feature>
<keyword evidence="2" id="KW-0597">Phosphoprotein</keyword>
<dbReference type="InterPro" id="IPR001789">
    <property type="entry name" value="Sig_transdc_resp-reg_receiver"/>
</dbReference>
<evidence type="ECO:0000259" key="4">
    <source>
        <dbReference type="PROSITE" id="PS50930"/>
    </source>
</evidence>
<dbReference type="InterPro" id="IPR011006">
    <property type="entry name" value="CheY-like_superfamily"/>
</dbReference>
<dbReference type="Pfam" id="PF04397">
    <property type="entry name" value="LytTR"/>
    <property type="match status" value="1"/>
</dbReference>
<reference evidence="5 6" key="1">
    <citation type="submission" date="2021-03" db="EMBL/GenBank/DDBJ databases">
        <title>Fibrella sp. HMF5405 genome sequencing and assembly.</title>
        <authorList>
            <person name="Kang H."/>
            <person name="Kim H."/>
            <person name="Bae S."/>
            <person name="Joh K."/>
        </authorList>
    </citation>
    <scope>NUCLEOTIDE SEQUENCE [LARGE SCALE GENOMIC DNA]</scope>
    <source>
        <strain evidence="5 6">HMF5405</strain>
    </source>
</reference>
<dbReference type="InterPro" id="IPR007492">
    <property type="entry name" value="LytTR_DNA-bd_dom"/>
</dbReference>
<dbReference type="SMART" id="SM00448">
    <property type="entry name" value="REC"/>
    <property type="match status" value="1"/>
</dbReference>
<keyword evidence="1" id="KW-0238">DNA-binding</keyword>
<comment type="caution">
    <text evidence="5">The sequence shown here is derived from an EMBL/GenBank/DDBJ whole genome shotgun (WGS) entry which is preliminary data.</text>
</comment>
<evidence type="ECO:0000313" key="6">
    <source>
        <dbReference type="Proteomes" id="UP000664628"/>
    </source>
</evidence>
<dbReference type="EMBL" id="JAFMYW010000020">
    <property type="protein sequence ID" value="MBO0953104.1"/>
    <property type="molecule type" value="Genomic_DNA"/>
</dbReference>
<name>A0ABS3JSW9_9BACT</name>
<dbReference type="PROSITE" id="PS50110">
    <property type="entry name" value="RESPONSE_REGULATORY"/>
    <property type="match status" value="1"/>
</dbReference>
<protein>
    <submittedName>
        <fullName evidence="5">Response regulator</fullName>
    </submittedName>
</protein>
<dbReference type="SMART" id="SM00850">
    <property type="entry name" value="LytTR"/>
    <property type="match status" value="1"/>
</dbReference>
<dbReference type="Proteomes" id="UP000664628">
    <property type="component" value="Unassembled WGS sequence"/>
</dbReference>
<dbReference type="PROSITE" id="PS50930">
    <property type="entry name" value="HTH_LYTTR"/>
    <property type="match status" value="1"/>
</dbReference>
<keyword evidence="6" id="KW-1185">Reference proteome</keyword>
<evidence type="ECO:0000256" key="1">
    <source>
        <dbReference type="ARBA" id="ARBA00023125"/>
    </source>
</evidence>
<accession>A0ABS3JSW9</accession>
<feature type="modified residue" description="4-aspartylphosphate" evidence="2">
    <location>
        <position position="55"/>
    </location>
</feature>